<evidence type="ECO:0000313" key="2">
    <source>
        <dbReference type="EMBL" id="AZS40243.1"/>
    </source>
</evidence>
<sequence length="165" mass="17121">MNAFRDAPFGPADRLDLESVPLAVIRHEGIRLADLPEAFDAGYSAIALTFAGDVLVPTGPALAVYHGDPMGVFDLELGFPVQTAPANPIPTASGRVIVASTLPSGPAVATTLFGSYEELGGAWAALVERASAQGLRPGGIWIEIYVSDPSAPAPELRTDLIMPIG</sequence>
<feature type="domain" description="AraC effector-binding" evidence="1">
    <location>
        <begin position="10"/>
        <end position="165"/>
    </location>
</feature>
<proteinExistence type="predicted"/>
<evidence type="ECO:0000259" key="1">
    <source>
        <dbReference type="SMART" id="SM00871"/>
    </source>
</evidence>
<dbReference type="Pfam" id="PF06445">
    <property type="entry name" value="GyrI-like"/>
    <property type="match status" value="1"/>
</dbReference>
<gene>
    <name evidence="2" type="ORF">CVS54_01569</name>
</gene>
<dbReference type="AlphaFoldDB" id="A0A3S9WJQ4"/>
<protein>
    <recommendedName>
        <fullName evidence="1">AraC effector-binding domain-containing protein</fullName>
    </recommendedName>
</protein>
<dbReference type="Proteomes" id="UP000274841">
    <property type="component" value="Chromosome"/>
</dbReference>
<dbReference type="InterPro" id="IPR029442">
    <property type="entry name" value="GyrI-like"/>
</dbReference>
<dbReference type="SMART" id="SM00871">
    <property type="entry name" value="AraC_E_bind"/>
    <property type="match status" value="1"/>
</dbReference>
<accession>A0A3S9WJQ4</accession>
<dbReference type="InterPro" id="IPR010499">
    <property type="entry name" value="AraC_E-bd"/>
</dbReference>
<reference evidence="2 3" key="1">
    <citation type="submission" date="2018-08" db="EMBL/GenBank/DDBJ databases">
        <title>Microbacterium oxydans strain HG3.</title>
        <authorList>
            <person name="ORTET P."/>
        </authorList>
    </citation>
    <scope>NUCLEOTIDE SEQUENCE [LARGE SCALE GENOMIC DNA]</scope>
    <source>
        <strain evidence="2 3">HG3</strain>
    </source>
</reference>
<dbReference type="KEGG" id="moy:CVS54_01569"/>
<dbReference type="InterPro" id="IPR011256">
    <property type="entry name" value="Reg_factor_effector_dom_sf"/>
</dbReference>
<organism evidence="2 3">
    <name type="scientific">Microbacterium oxydans</name>
    <dbReference type="NCBI Taxonomy" id="82380"/>
    <lineage>
        <taxon>Bacteria</taxon>
        <taxon>Bacillati</taxon>
        <taxon>Actinomycetota</taxon>
        <taxon>Actinomycetes</taxon>
        <taxon>Micrococcales</taxon>
        <taxon>Microbacteriaceae</taxon>
        <taxon>Microbacterium</taxon>
    </lineage>
</organism>
<name>A0A3S9WJQ4_9MICO</name>
<dbReference type="RefSeq" id="WP_052748812.1">
    <property type="nucleotide sequence ID" value="NZ_CP031422.1"/>
</dbReference>
<evidence type="ECO:0000313" key="3">
    <source>
        <dbReference type="Proteomes" id="UP000274841"/>
    </source>
</evidence>
<dbReference type="EMBL" id="CP031422">
    <property type="protein sequence ID" value="AZS40243.1"/>
    <property type="molecule type" value="Genomic_DNA"/>
</dbReference>
<dbReference type="SUPFAM" id="SSF55136">
    <property type="entry name" value="Probable bacterial effector-binding domain"/>
    <property type="match status" value="1"/>
</dbReference>
<dbReference type="Gene3D" id="3.20.80.10">
    <property type="entry name" value="Regulatory factor, effector binding domain"/>
    <property type="match status" value="1"/>
</dbReference>